<comment type="similarity">
    <text evidence="1 10">Belongs to the glutaminase PdxT/SNO family.</text>
</comment>
<dbReference type="RefSeq" id="WP_343045879.1">
    <property type="nucleotide sequence ID" value="NZ_JACBZS010000001.1"/>
</dbReference>
<dbReference type="Pfam" id="PF01174">
    <property type="entry name" value="SNO"/>
    <property type="match status" value="1"/>
</dbReference>
<feature type="binding site" evidence="10 12">
    <location>
        <position position="109"/>
    </location>
    <ligand>
        <name>L-glutamine</name>
        <dbReference type="ChEBI" id="CHEBI:58359"/>
    </ligand>
</feature>
<evidence type="ECO:0000256" key="3">
    <source>
        <dbReference type="ARBA" id="ARBA00022898"/>
    </source>
</evidence>
<dbReference type="GO" id="GO:1903600">
    <property type="term" value="C:glutaminase complex"/>
    <property type="evidence" value="ECO:0007669"/>
    <property type="project" value="TreeGrafter"/>
</dbReference>
<dbReference type="GO" id="GO:0008614">
    <property type="term" value="P:pyridoxine metabolic process"/>
    <property type="evidence" value="ECO:0007669"/>
    <property type="project" value="TreeGrafter"/>
</dbReference>
<proteinExistence type="inferred from homology"/>
<dbReference type="Proteomes" id="UP000527616">
    <property type="component" value="Unassembled WGS sequence"/>
</dbReference>
<dbReference type="HAMAP" id="MF_01615">
    <property type="entry name" value="PdxT"/>
    <property type="match status" value="1"/>
</dbReference>
<dbReference type="EC" id="3.5.1.2" evidence="10"/>
<dbReference type="PROSITE" id="PS01236">
    <property type="entry name" value="PDXT_SNO_1"/>
    <property type="match status" value="1"/>
</dbReference>
<evidence type="ECO:0000256" key="12">
    <source>
        <dbReference type="PIRSR" id="PIRSR005639-2"/>
    </source>
</evidence>
<dbReference type="SUPFAM" id="SSF52317">
    <property type="entry name" value="Class I glutamine amidotransferase-like"/>
    <property type="match status" value="1"/>
</dbReference>
<dbReference type="PROSITE" id="PS51273">
    <property type="entry name" value="GATASE_TYPE_1"/>
    <property type="match status" value="1"/>
</dbReference>
<dbReference type="InterPro" id="IPR002161">
    <property type="entry name" value="PdxT/SNO"/>
</dbReference>
<dbReference type="EMBL" id="JACBZS010000001">
    <property type="protein sequence ID" value="NYI70752.1"/>
    <property type="molecule type" value="Genomic_DNA"/>
</dbReference>
<protein>
    <recommendedName>
        <fullName evidence="10">Pyridoxal 5'-phosphate synthase subunit PdxT</fullName>
        <ecNumber evidence="10">4.3.3.6</ecNumber>
    </recommendedName>
    <alternativeName>
        <fullName evidence="10">Pdx2</fullName>
    </alternativeName>
    <alternativeName>
        <fullName evidence="10">Pyridoxal 5'-phosphate synthase glutaminase subunit</fullName>
        <ecNumber evidence="10">3.5.1.2</ecNumber>
    </alternativeName>
</protein>
<evidence type="ECO:0000256" key="10">
    <source>
        <dbReference type="HAMAP-Rule" id="MF_01615"/>
    </source>
</evidence>
<evidence type="ECO:0000256" key="8">
    <source>
        <dbReference type="ARBA" id="ARBA00054599"/>
    </source>
</evidence>
<feature type="binding site" evidence="10 12">
    <location>
        <begin position="135"/>
        <end position="136"/>
    </location>
    <ligand>
        <name>L-glutamine</name>
        <dbReference type="ChEBI" id="CHEBI:58359"/>
    </ligand>
</feature>
<evidence type="ECO:0000256" key="6">
    <source>
        <dbReference type="ARBA" id="ARBA00047992"/>
    </source>
</evidence>
<dbReference type="PANTHER" id="PTHR31559">
    <property type="entry name" value="PYRIDOXAL 5'-PHOSPHATE SYNTHASE SUBUNIT SNO"/>
    <property type="match status" value="1"/>
</dbReference>
<feature type="binding site" evidence="10 12">
    <location>
        <begin position="48"/>
        <end position="50"/>
    </location>
    <ligand>
        <name>L-glutamine</name>
        <dbReference type="ChEBI" id="CHEBI:58359"/>
    </ligand>
</feature>
<dbReference type="EC" id="4.3.3.6" evidence="10"/>
<evidence type="ECO:0000256" key="11">
    <source>
        <dbReference type="PIRSR" id="PIRSR005639-1"/>
    </source>
</evidence>
<sequence>MSARVGVLALQGGVREHLTALASAGADGVPVADEAGLDGLAGLVLPGGESTTMGRLLARFALLDPLRAALADGLPVLGTCAGLVLLAREVTDGLPGQPLLGTLDIAVRRNAYGSQVASFEAELDLAGAPFPGVFIRAPRIERVGDGVEVLARGPAGEPVAVRQGGVLATSFHPELSGDERLHAYFLREVAGLPAVPA</sequence>
<keyword evidence="3 10" id="KW-0663">Pyridoxal phosphate</keyword>
<feature type="active site" description="Nucleophile" evidence="10 11">
    <location>
        <position position="80"/>
    </location>
</feature>
<dbReference type="PROSITE" id="PS51274">
    <property type="entry name" value="GATASE_COBBQ"/>
    <property type="match status" value="1"/>
</dbReference>
<dbReference type="PIRSF" id="PIRSF005639">
    <property type="entry name" value="Glut_amidoT_SNO"/>
    <property type="match status" value="1"/>
</dbReference>
<dbReference type="NCBIfam" id="TIGR03800">
    <property type="entry name" value="PLP_synth_Pdx2"/>
    <property type="match status" value="1"/>
</dbReference>
<comment type="pathway">
    <text evidence="10">Cofactor biosynthesis; pyridoxal 5'-phosphate biosynthesis.</text>
</comment>
<feature type="active site" description="Charge relay system" evidence="10 11">
    <location>
        <position position="172"/>
    </location>
</feature>
<accession>A0A7Z0D8C1</accession>
<keyword evidence="2 10" id="KW-0378">Hydrolase</keyword>
<comment type="caution">
    <text evidence="13">The sequence shown here is derived from an EMBL/GenBank/DDBJ whole genome shotgun (WGS) entry which is preliminary data.</text>
</comment>
<comment type="function">
    <text evidence="8 10">Catalyzes the hydrolysis of glutamine to glutamate and ammonia as part of the biosynthesis of pyridoxal 5'-phosphate. The resulting ammonia molecule is channeled to the active site of PdxS.</text>
</comment>
<keyword evidence="14" id="KW-1185">Reference proteome</keyword>
<dbReference type="InterPro" id="IPR021196">
    <property type="entry name" value="PdxT/SNO_CS"/>
</dbReference>
<dbReference type="AlphaFoldDB" id="A0A7Z0D8C1"/>
<comment type="catalytic activity">
    <reaction evidence="7 10">
        <text>L-glutamine + H2O = L-glutamate + NH4(+)</text>
        <dbReference type="Rhea" id="RHEA:15889"/>
        <dbReference type="ChEBI" id="CHEBI:15377"/>
        <dbReference type="ChEBI" id="CHEBI:28938"/>
        <dbReference type="ChEBI" id="CHEBI:29985"/>
        <dbReference type="ChEBI" id="CHEBI:58359"/>
        <dbReference type="EC" id="3.5.1.2"/>
    </reaction>
</comment>
<dbReference type="GO" id="GO:0036381">
    <property type="term" value="F:pyridoxal 5'-phosphate synthase (glutamine hydrolysing) activity"/>
    <property type="evidence" value="ECO:0007669"/>
    <property type="project" value="UniProtKB-UniRule"/>
</dbReference>
<dbReference type="CDD" id="cd01749">
    <property type="entry name" value="GATase1_PB"/>
    <property type="match status" value="1"/>
</dbReference>
<dbReference type="PANTHER" id="PTHR31559:SF0">
    <property type="entry name" value="PYRIDOXAL 5'-PHOSPHATE SYNTHASE SUBUNIT SNO1-RELATED"/>
    <property type="match status" value="1"/>
</dbReference>
<dbReference type="FunFam" id="3.40.50.880:FF:000010">
    <property type="entry name" value="uncharacterized protein LOC100176842 isoform X2"/>
    <property type="match status" value="1"/>
</dbReference>
<name>A0A7Z0D8C1_9ACTN</name>
<evidence type="ECO:0000256" key="5">
    <source>
        <dbReference type="ARBA" id="ARBA00023239"/>
    </source>
</evidence>
<evidence type="ECO:0000256" key="9">
    <source>
        <dbReference type="ARBA" id="ARBA00064749"/>
    </source>
</evidence>
<evidence type="ECO:0000313" key="13">
    <source>
        <dbReference type="EMBL" id="NYI70752.1"/>
    </source>
</evidence>
<dbReference type="PROSITE" id="PS51130">
    <property type="entry name" value="PDXT_SNO_2"/>
    <property type="match status" value="1"/>
</dbReference>
<evidence type="ECO:0000313" key="14">
    <source>
        <dbReference type="Proteomes" id="UP000527616"/>
    </source>
</evidence>
<gene>
    <name evidence="10" type="primary">pdxT</name>
    <name evidence="13" type="ORF">GGQ54_001312</name>
</gene>
<keyword evidence="5 10" id="KW-0456">Lyase</keyword>
<dbReference type="Gene3D" id="3.40.50.880">
    <property type="match status" value="1"/>
</dbReference>
<reference evidence="13 14" key="1">
    <citation type="submission" date="2020-07" db="EMBL/GenBank/DDBJ databases">
        <title>Sequencing the genomes of 1000 actinobacteria strains.</title>
        <authorList>
            <person name="Klenk H.-P."/>
        </authorList>
    </citation>
    <scope>NUCLEOTIDE SEQUENCE [LARGE SCALE GENOMIC DNA]</scope>
    <source>
        <strain evidence="13 14">DSM 103164</strain>
    </source>
</reference>
<dbReference type="UniPathway" id="UPA00245"/>
<comment type="subunit">
    <text evidence="9 10">In the presence of PdxS, forms a dodecamer of heterodimers. Only shows activity in the heterodimer.</text>
</comment>
<dbReference type="GO" id="GO:0006543">
    <property type="term" value="P:L-glutamine catabolic process"/>
    <property type="evidence" value="ECO:0007669"/>
    <property type="project" value="UniProtKB-UniRule"/>
</dbReference>
<evidence type="ECO:0000256" key="7">
    <source>
        <dbReference type="ARBA" id="ARBA00049534"/>
    </source>
</evidence>
<dbReference type="GO" id="GO:0042823">
    <property type="term" value="P:pyridoxal phosphate biosynthetic process"/>
    <property type="evidence" value="ECO:0007669"/>
    <property type="project" value="UniProtKB-UniRule"/>
</dbReference>
<organism evidence="13 14">
    <name type="scientific">Naumannella cuiyingiana</name>
    <dbReference type="NCBI Taxonomy" id="1347891"/>
    <lineage>
        <taxon>Bacteria</taxon>
        <taxon>Bacillati</taxon>
        <taxon>Actinomycetota</taxon>
        <taxon>Actinomycetes</taxon>
        <taxon>Propionibacteriales</taxon>
        <taxon>Propionibacteriaceae</taxon>
        <taxon>Naumannella</taxon>
    </lineage>
</organism>
<dbReference type="GO" id="GO:0005829">
    <property type="term" value="C:cytosol"/>
    <property type="evidence" value="ECO:0007669"/>
    <property type="project" value="TreeGrafter"/>
</dbReference>
<evidence type="ECO:0000256" key="1">
    <source>
        <dbReference type="ARBA" id="ARBA00008345"/>
    </source>
</evidence>
<dbReference type="InterPro" id="IPR029062">
    <property type="entry name" value="Class_I_gatase-like"/>
</dbReference>
<evidence type="ECO:0000256" key="4">
    <source>
        <dbReference type="ARBA" id="ARBA00022962"/>
    </source>
</evidence>
<dbReference type="GO" id="GO:0004359">
    <property type="term" value="F:glutaminase activity"/>
    <property type="evidence" value="ECO:0007669"/>
    <property type="project" value="UniProtKB-UniRule"/>
</dbReference>
<evidence type="ECO:0000256" key="2">
    <source>
        <dbReference type="ARBA" id="ARBA00022801"/>
    </source>
</evidence>
<feature type="active site" description="Charge relay system" evidence="10 11">
    <location>
        <position position="174"/>
    </location>
</feature>
<comment type="catalytic activity">
    <reaction evidence="6 10">
        <text>aldehydo-D-ribose 5-phosphate + D-glyceraldehyde 3-phosphate + L-glutamine = pyridoxal 5'-phosphate + L-glutamate + phosphate + 3 H2O + H(+)</text>
        <dbReference type="Rhea" id="RHEA:31507"/>
        <dbReference type="ChEBI" id="CHEBI:15377"/>
        <dbReference type="ChEBI" id="CHEBI:15378"/>
        <dbReference type="ChEBI" id="CHEBI:29985"/>
        <dbReference type="ChEBI" id="CHEBI:43474"/>
        <dbReference type="ChEBI" id="CHEBI:58273"/>
        <dbReference type="ChEBI" id="CHEBI:58359"/>
        <dbReference type="ChEBI" id="CHEBI:59776"/>
        <dbReference type="ChEBI" id="CHEBI:597326"/>
        <dbReference type="EC" id="4.3.3.6"/>
    </reaction>
</comment>
<keyword evidence="4 10" id="KW-0315">Glutamine amidotransferase</keyword>